<name>A0ACB7YFU0_9ERIC</name>
<dbReference type="EMBL" id="CM037158">
    <property type="protein sequence ID" value="KAH7852426.1"/>
    <property type="molecule type" value="Genomic_DNA"/>
</dbReference>
<gene>
    <name evidence="1" type="ORF">Vadar_024673</name>
</gene>
<organism evidence="1 2">
    <name type="scientific">Vaccinium darrowii</name>
    <dbReference type="NCBI Taxonomy" id="229202"/>
    <lineage>
        <taxon>Eukaryota</taxon>
        <taxon>Viridiplantae</taxon>
        <taxon>Streptophyta</taxon>
        <taxon>Embryophyta</taxon>
        <taxon>Tracheophyta</taxon>
        <taxon>Spermatophyta</taxon>
        <taxon>Magnoliopsida</taxon>
        <taxon>eudicotyledons</taxon>
        <taxon>Gunneridae</taxon>
        <taxon>Pentapetalae</taxon>
        <taxon>asterids</taxon>
        <taxon>Ericales</taxon>
        <taxon>Ericaceae</taxon>
        <taxon>Vaccinioideae</taxon>
        <taxon>Vaccinieae</taxon>
        <taxon>Vaccinium</taxon>
    </lineage>
</organism>
<accession>A0ACB7YFU0</accession>
<keyword evidence="2" id="KW-1185">Reference proteome</keyword>
<evidence type="ECO:0000313" key="2">
    <source>
        <dbReference type="Proteomes" id="UP000828048"/>
    </source>
</evidence>
<evidence type="ECO:0000313" key="1">
    <source>
        <dbReference type="EMBL" id="KAH7852426.1"/>
    </source>
</evidence>
<sequence length="257" mass="29334">MVLGFCSCERERYQGLIDGEIAGEQQRWRRSQESNSGGGDGRRERLFREGLFSCSTSGGGDRRRALFGGGGEIGLCRNKLGVDRTMDKDWVHFDRSTDKYMHAALNFVEMTNRNTGNLEKILCPCKCCRNLTHHTGKDVYEHLVINGMDHIYTTWFHHGEEPTAAQKPKQVEMLEAHNLDNATYARDADHLEPLDEAKEDNFAKDLEDEETPLYLGCKNYTKLSEIVTLYKIKAESGWSDESFTKLLNCVIRKLMLV</sequence>
<proteinExistence type="predicted"/>
<reference evidence="1 2" key="1">
    <citation type="journal article" date="2021" name="Hortic Res">
        <title>High-quality reference genome and annotation aids understanding of berry development for evergreen blueberry (Vaccinium darrowii).</title>
        <authorList>
            <person name="Yu J."/>
            <person name="Hulse-Kemp A.M."/>
            <person name="Babiker E."/>
            <person name="Staton M."/>
        </authorList>
    </citation>
    <scope>NUCLEOTIDE SEQUENCE [LARGE SCALE GENOMIC DNA]</scope>
    <source>
        <strain evidence="2">cv. NJ 8807/NJ 8810</strain>
        <tissue evidence="1">Young leaf</tissue>
    </source>
</reference>
<protein>
    <submittedName>
        <fullName evidence="1">Uncharacterized protein</fullName>
    </submittedName>
</protein>
<comment type="caution">
    <text evidence="1">The sequence shown here is derived from an EMBL/GenBank/DDBJ whole genome shotgun (WGS) entry which is preliminary data.</text>
</comment>
<dbReference type="Proteomes" id="UP000828048">
    <property type="component" value="Chromosome 8"/>
</dbReference>